<name>A0A401UHK2_9CLOT</name>
<dbReference type="SUPFAM" id="SSF101498">
    <property type="entry name" value="Anti-sigma factor FlgM"/>
    <property type="match status" value="1"/>
</dbReference>
<dbReference type="InterPro" id="IPR035890">
    <property type="entry name" value="Anti-sigma-28_factor_FlgM_sf"/>
</dbReference>
<keyword evidence="3" id="KW-1185">Reference proteome</keyword>
<dbReference type="InterPro" id="IPR031316">
    <property type="entry name" value="FlgM_C"/>
</dbReference>
<dbReference type="Proteomes" id="UP000287872">
    <property type="component" value="Unassembled WGS sequence"/>
</dbReference>
<evidence type="ECO:0000313" key="3">
    <source>
        <dbReference type="Proteomes" id="UP000287872"/>
    </source>
</evidence>
<dbReference type="RefSeq" id="WP_124998064.1">
    <property type="nucleotide sequence ID" value="NZ_BHYK01000003.1"/>
</dbReference>
<feature type="domain" description="Anti-sigma-28 factor FlgM C-terminal" evidence="1">
    <location>
        <begin position="31"/>
        <end position="83"/>
    </location>
</feature>
<organism evidence="2 3">
    <name type="scientific">Clostridium tagluense</name>
    <dbReference type="NCBI Taxonomy" id="360422"/>
    <lineage>
        <taxon>Bacteria</taxon>
        <taxon>Bacillati</taxon>
        <taxon>Bacillota</taxon>
        <taxon>Clostridia</taxon>
        <taxon>Eubacteriales</taxon>
        <taxon>Clostridiaceae</taxon>
        <taxon>Clostridium</taxon>
    </lineage>
</organism>
<protein>
    <recommendedName>
        <fullName evidence="1">Anti-sigma-28 factor FlgM C-terminal domain-containing protein</fullName>
    </recommendedName>
</protein>
<proteinExistence type="predicted"/>
<dbReference type="AlphaFoldDB" id="A0A401UHK2"/>
<gene>
    <name evidence="2" type="ORF">Ctaglu_06540</name>
</gene>
<reference evidence="2 3" key="1">
    <citation type="submission" date="2018-11" db="EMBL/GenBank/DDBJ databases">
        <title>Genome sequencing and assembly of Clostridium tagluense strain A121.</title>
        <authorList>
            <person name="Murakami T."/>
            <person name="Segawa T."/>
            <person name="Shcherbakova V.A."/>
            <person name="Mori H."/>
            <person name="Yoshimura Y."/>
        </authorList>
    </citation>
    <scope>NUCLEOTIDE SEQUENCE [LARGE SCALE GENOMIC DNA]</scope>
    <source>
        <strain evidence="2 3">A121</strain>
    </source>
</reference>
<dbReference type="Pfam" id="PF04316">
    <property type="entry name" value="FlgM"/>
    <property type="match status" value="1"/>
</dbReference>
<evidence type="ECO:0000313" key="2">
    <source>
        <dbReference type="EMBL" id="GCD09031.1"/>
    </source>
</evidence>
<dbReference type="OrthoDB" id="2112800at2"/>
<sequence length="90" mass="9954">MKIDGVKNNVVSFYKNNTPKTELKAAALKKDTIELSPAGKSLSALSLDSKTVNSPEKIETIRSEVMQGTYKMDSKLTATRMMDIMKGRDI</sequence>
<evidence type="ECO:0000259" key="1">
    <source>
        <dbReference type="Pfam" id="PF04316"/>
    </source>
</evidence>
<accession>A0A401UHK2</accession>
<dbReference type="EMBL" id="BHYK01000003">
    <property type="protein sequence ID" value="GCD09031.1"/>
    <property type="molecule type" value="Genomic_DNA"/>
</dbReference>
<comment type="caution">
    <text evidence="2">The sequence shown here is derived from an EMBL/GenBank/DDBJ whole genome shotgun (WGS) entry which is preliminary data.</text>
</comment>